<accession>A0ABM3QWF6</accession>
<gene>
    <name evidence="3" type="primary">LOC110780200</name>
</gene>
<sequence length="186" mass="20465">MNLKRCPCGRGFCRTAFIRKEKIWCCCVQGLGDCGFMMRITSTWQLPRDWNSNPQSSSAASQSSSAASQSPSAQFLEFQSPSTPFQYPSAQVQSPSGQWHSFTPLATFQSSSAQFQSPSSPLMHTPLAQPQSSPPITQDRYRSPPSQVVLKKKTELLTQSLKVAQSSAAAYLNLIEKFAGCELDDE</sequence>
<reference evidence="2" key="1">
    <citation type="journal article" date="2021" name="Nat. Commun.">
        <title>Genomic analyses provide insights into spinach domestication and the genetic basis of agronomic traits.</title>
        <authorList>
            <person name="Cai X."/>
            <person name="Sun X."/>
            <person name="Xu C."/>
            <person name="Sun H."/>
            <person name="Wang X."/>
            <person name="Ge C."/>
            <person name="Zhang Z."/>
            <person name="Wang Q."/>
            <person name="Fei Z."/>
            <person name="Jiao C."/>
            <person name="Wang Q."/>
        </authorList>
    </citation>
    <scope>NUCLEOTIDE SEQUENCE [LARGE SCALE GENOMIC DNA]</scope>
    <source>
        <strain evidence="2">cv. Varoflay</strain>
    </source>
</reference>
<evidence type="ECO:0000256" key="1">
    <source>
        <dbReference type="SAM" id="MobiDB-lite"/>
    </source>
</evidence>
<evidence type="ECO:0000313" key="3">
    <source>
        <dbReference type="RefSeq" id="XP_056687700.1"/>
    </source>
</evidence>
<protein>
    <recommendedName>
        <fullName evidence="4">Post-SET domain-containing protein</fullName>
    </recommendedName>
</protein>
<organism evidence="2 3">
    <name type="scientific">Spinacia oleracea</name>
    <name type="common">Spinach</name>
    <dbReference type="NCBI Taxonomy" id="3562"/>
    <lineage>
        <taxon>Eukaryota</taxon>
        <taxon>Viridiplantae</taxon>
        <taxon>Streptophyta</taxon>
        <taxon>Embryophyta</taxon>
        <taxon>Tracheophyta</taxon>
        <taxon>Spermatophyta</taxon>
        <taxon>Magnoliopsida</taxon>
        <taxon>eudicotyledons</taxon>
        <taxon>Gunneridae</taxon>
        <taxon>Pentapetalae</taxon>
        <taxon>Caryophyllales</taxon>
        <taxon>Chenopodiaceae</taxon>
        <taxon>Chenopodioideae</taxon>
        <taxon>Anserineae</taxon>
        <taxon>Spinacia</taxon>
    </lineage>
</organism>
<proteinExistence type="predicted"/>
<feature type="region of interest" description="Disordered" evidence="1">
    <location>
        <begin position="114"/>
        <end position="143"/>
    </location>
</feature>
<evidence type="ECO:0000313" key="2">
    <source>
        <dbReference type="Proteomes" id="UP000813463"/>
    </source>
</evidence>
<name>A0ABM3QWF6_SPIOL</name>
<dbReference type="GeneID" id="110780200"/>
<dbReference type="Proteomes" id="UP000813463">
    <property type="component" value="Chromosome 6"/>
</dbReference>
<dbReference type="RefSeq" id="XP_056687700.1">
    <property type="nucleotide sequence ID" value="XM_056831722.1"/>
</dbReference>
<evidence type="ECO:0008006" key="4">
    <source>
        <dbReference type="Google" id="ProtNLM"/>
    </source>
</evidence>
<reference evidence="3" key="2">
    <citation type="submission" date="2025-08" db="UniProtKB">
        <authorList>
            <consortium name="RefSeq"/>
        </authorList>
    </citation>
    <scope>IDENTIFICATION</scope>
    <source>
        <tissue evidence="3">Leaf</tissue>
    </source>
</reference>
<keyword evidence="2" id="KW-1185">Reference proteome</keyword>